<dbReference type="OMA" id="MTLHRGY"/>
<reference evidence="2" key="1">
    <citation type="submission" date="2023-09" db="UniProtKB">
        <authorList>
            <consortium name="RefSeq"/>
        </authorList>
    </citation>
    <scope>IDENTIFICATION</scope>
</reference>
<sequence length="290" mass="34454">MNENDIQLLDTIKKYLQKYLDRQDVPTKPPIKLLDTLAYYFIQSNDLEGLQLIINVHKLDYKDFVQKGEYKHYLIDYYSTLNQLDKSFDIINNYFKANNQVHYMIKLSIKKLITSVVCNRSEATLVNLIKHVKTFSTNTKDYYPLLILWKNLYMSEWHSDHMEAKDLFLLYPPLQVYVSIICVHISIELLNKKKVQAVEGLLEYFLDIKNRSGPEEKYKKQCVLLLRLLFDYQCLSRNLRACTEIVKTSYELNLPLTENQHVQFFNVLLKKPVEKKLITPLHKTIYPLKF</sequence>
<dbReference type="Proteomes" id="UP000079169">
    <property type="component" value="Unplaced"/>
</dbReference>
<gene>
    <name evidence="2 3" type="primary">LOC103510478</name>
</gene>
<dbReference type="GeneID" id="103510478"/>
<evidence type="ECO:0000313" key="2">
    <source>
        <dbReference type="RefSeq" id="XP_008473373.1"/>
    </source>
</evidence>
<protein>
    <submittedName>
        <fullName evidence="2">Uncharacterized protein LOC103510478 isoform X1</fullName>
    </submittedName>
    <submittedName>
        <fullName evidence="3">Uncharacterized protein LOC103510478 isoform X2</fullName>
    </submittedName>
</protein>
<dbReference type="PaxDb" id="121845-A0A1S3D3B9"/>
<dbReference type="RefSeq" id="XP_026680320.1">
    <property type="nucleotide sequence ID" value="XM_026824519.1"/>
</dbReference>
<evidence type="ECO:0000313" key="3">
    <source>
        <dbReference type="RefSeq" id="XP_026680320.1"/>
    </source>
</evidence>
<keyword evidence="1" id="KW-1185">Reference proteome</keyword>
<proteinExistence type="predicted"/>
<dbReference type="AlphaFoldDB" id="A0A1S3D3B9"/>
<evidence type="ECO:0000313" key="1">
    <source>
        <dbReference type="Proteomes" id="UP000079169"/>
    </source>
</evidence>
<organism evidence="2">
    <name type="scientific">Diaphorina citri</name>
    <name type="common">Asian citrus psyllid</name>
    <dbReference type="NCBI Taxonomy" id="121845"/>
    <lineage>
        <taxon>Eukaryota</taxon>
        <taxon>Metazoa</taxon>
        <taxon>Ecdysozoa</taxon>
        <taxon>Arthropoda</taxon>
        <taxon>Hexapoda</taxon>
        <taxon>Insecta</taxon>
        <taxon>Pterygota</taxon>
        <taxon>Neoptera</taxon>
        <taxon>Paraneoptera</taxon>
        <taxon>Hemiptera</taxon>
        <taxon>Sternorrhyncha</taxon>
        <taxon>Psylloidea</taxon>
        <taxon>Psyllidae</taxon>
        <taxon>Diaphorininae</taxon>
        <taxon>Diaphorina</taxon>
    </lineage>
</organism>
<dbReference type="KEGG" id="dci:103510478"/>
<accession>A0A1S3D3B9</accession>
<name>A0A1S3D3B9_DIACI</name>
<dbReference type="RefSeq" id="XP_008473373.1">
    <property type="nucleotide sequence ID" value="XM_008475151.3"/>
</dbReference>